<protein>
    <recommendedName>
        <fullName evidence="4">Integrase core domain containing protein</fullName>
    </recommendedName>
</protein>
<dbReference type="HOGENOM" id="CLU_073464_0_0_1"/>
<dbReference type="Proteomes" id="UP000011115">
    <property type="component" value="Unassembled WGS sequence"/>
</dbReference>
<dbReference type="InParanoid" id="M1DDA4"/>
<dbReference type="PaxDb" id="4113-PGSC0003DMT400087167"/>
<evidence type="ECO:0000313" key="2">
    <source>
        <dbReference type="EnsemblPlants" id="PGSC0003DMT400087167"/>
    </source>
</evidence>
<dbReference type="AlphaFoldDB" id="M1DDA4"/>
<feature type="compositionally biased region" description="Low complexity" evidence="1">
    <location>
        <begin position="171"/>
        <end position="183"/>
    </location>
</feature>
<evidence type="ECO:0008006" key="4">
    <source>
        <dbReference type="Google" id="ProtNLM"/>
    </source>
</evidence>
<dbReference type="Gramene" id="PGSC0003DMT400087167">
    <property type="protein sequence ID" value="PGSC0003DMT400087167"/>
    <property type="gene ID" value="PGSC0003DMG400036738"/>
</dbReference>
<evidence type="ECO:0000256" key="1">
    <source>
        <dbReference type="SAM" id="MobiDB-lite"/>
    </source>
</evidence>
<reference evidence="2" key="2">
    <citation type="submission" date="2015-06" db="UniProtKB">
        <authorList>
            <consortium name="EnsemblPlants"/>
        </authorList>
    </citation>
    <scope>IDENTIFICATION</scope>
    <source>
        <strain evidence="2">DM1-3 516 R44</strain>
    </source>
</reference>
<accession>M1DDA4</accession>
<sequence>MAKIMTQLDILSKIVMGAGARSVNIVGVGCANPDESKFEALYNEKGVAGLNSRSWVESNIGSFGEVGQARRTTRRFTEGPPLAFNFMFNVLLGTVTFGEKPQFVEGTRQLTESLLILPLSAPPTWLDKRLQVETCHPEGRLKGKLNEDAAESRGKATKLPTTGGKGKVKGKAPASPEASSDSDGIYDTYLTTSECEGEHQDPQTVASDDDELVVAQRAELR</sequence>
<dbReference type="EnsemblPlants" id="PGSC0003DMT400087167">
    <property type="protein sequence ID" value="PGSC0003DMT400087167"/>
    <property type="gene ID" value="PGSC0003DMG400036738"/>
</dbReference>
<reference evidence="3" key="1">
    <citation type="journal article" date="2011" name="Nature">
        <title>Genome sequence and analysis of the tuber crop potato.</title>
        <authorList>
            <consortium name="The Potato Genome Sequencing Consortium"/>
        </authorList>
    </citation>
    <scope>NUCLEOTIDE SEQUENCE [LARGE SCALE GENOMIC DNA]</scope>
    <source>
        <strain evidence="3">cv. DM1-3 516 R44</strain>
    </source>
</reference>
<feature type="region of interest" description="Disordered" evidence="1">
    <location>
        <begin position="141"/>
        <end position="210"/>
    </location>
</feature>
<organism evidence="2 3">
    <name type="scientific">Solanum tuberosum</name>
    <name type="common">Potato</name>
    <dbReference type="NCBI Taxonomy" id="4113"/>
    <lineage>
        <taxon>Eukaryota</taxon>
        <taxon>Viridiplantae</taxon>
        <taxon>Streptophyta</taxon>
        <taxon>Embryophyta</taxon>
        <taxon>Tracheophyta</taxon>
        <taxon>Spermatophyta</taxon>
        <taxon>Magnoliopsida</taxon>
        <taxon>eudicotyledons</taxon>
        <taxon>Gunneridae</taxon>
        <taxon>Pentapetalae</taxon>
        <taxon>asterids</taxon>
        <taxon>lamiids</taxon>
        <taxon>Solanales</taxon>
        <taxon>Solanaceae</taxon>
        <taxon>Solanoideae</taxon>
        <taxon>Solaneae</taxon>
        <taxon>Solanum</taxon>
    </lineage>
</organism>
<feature type="compositionally biased region" description="Basic and acidic residues" evidence="1">
    <location>
        <begin position="141"/>
        <end position="154"/>
    </location>
</feature>
<keyword evidence="3" id="KW-1185">Reference proteome</keyword>
<name>M1DDA4_SOLTU</name>
<proteinExistence type="predicted"/>
<evidence type="ECO:0000313" key="3">
    <source>
        <dbReference type="Proteomes" id="UP000011115"/>
    </source>
</evidence>